<gene>
    <name evidence="1" type="ORF">OIDMADRAFT_25960</name>
</gene>
<keyword evidence="2" id="KW-1185">Reference proteome</keyword>
<proteinExistence type="predicted"/>
<reference evidence="1 2" key="1">
    <citation type="submission" date="2014-04" db="EMBL/GenBank/DDBJ databases">
        <authorList>
            <consortium name="DOE Joint Genome Institute"/>
            <person name="Kuo A."/>
            <person name="Martino E."/>
            <person name="Perotto S."/>
            <person name="Kohler A."/>
            <person name="Nagy L.G."/>
            <person name="Floudas D."/>
            <person name="Copeland A."/>
            <person name="Barry K.W."/>
            <person name="Cichocki N."/>
            <person name="Veneault-Fourrey C."/>
            <person name="LaButti K."/>
            <person name="Lindquist E.A."/>
            <person name="Lipzen A."/>
            <person name="Lundell T."/>
            <person name="Morin E."/>
            <person name="Murat C."/>
            <person name="Sun H."/>
            <person name="Tunlid A."/>
            <person name="Henrissat B."/>
            <person name="Grigoriev I.V."/>
            <person name="Hibbett D.S."/>
            <person name="Martin F."/>
            <person name="Nordberg H.P."/>
            <person name="Cantor M.N."/>
            <person name="Hua S.X."/>
        </authorList>
    </citation>
    <scope>NUCLEOTIDE SEQUENCE [LARGE SCALE GENOMIC DNA]</scope>
    <source>
        <strain evidence="1 2">Zn</strain>
    </source>
</reference>
<dbReference type="EMBL" id="KN832872">
    <property type="protein sequence ID" value="KIN05400.1"/>
    <property type="molecule type" value="Genomic_DNA"/>
</dbReference>
<dbReference type="AlphaFoldDB" id="A0A0C3HQT7"/>
<dbReference type="OrthoDB" id="10029326at2759"/>
<sequence>MPPAIPPTNDGTDGRSQQRQCCYRRRLYISCLMFVVSTNFATRIATPPLYRLVELTICRAYYQTNNPSVIGRTGDVEEELCKLNVIQEKLAYLMGVVETIRIVCVPFGMVSDRVLA</sequence>
<organism evidence="1 2">
    <name type="scientific">Oidiodendron maius (strain Zn)</name>
    <dbReference type="NCBI Taxonomy" id="913774"/>
    <lineage>
        <taxon>Eukaryota</taxon>
        <taxon>Fungi</taxon>
        <taxon>Dikarya</taxon>
        <taxon>Ascomycota</taxon>
        <taxon>Pezizomycotina</taxon>
        <taxon>Leotiomycetes</taxon>
        <taxon>Leotiomycetes incertae sedis</taxon>
        <taxon>Myxotrichaceae</taxon>
        <taxon>Oidiodendron</taxon>
    </lineage>
</organism>
<reference evidence="2" key="2">
    <citation type="submission" date="2015-01" db="EMBL/GenBank/DDBJ databases">
        <title>Evolutionary Origins and Diversification of the Mycorrhizal Mutualists.</title>
        <authorList>
            <consortium name="DOE Joint Genome Institute"/>
            <consortium name="Mycorrhizal Genomics Consortium"/>
            <person name="Kohler A."/>
            <person name="Kuo A."/>
            <person name="Nagy L.G."/>
            <person name="Floudas D."/>
            <person name="Copeland A."/>
            <person name="Barry K.W."/>
            <person name="Cichocki N."/>
            <person name="Veneault-Fourrey C."/>
            <person name="LaButti K."/>
            <person name="Lindquist E.A."/>
            <person name="Lipzen A."/>
            <person name="Lundell T."/>
            <person name="Morin E."/>
            <person name="Murat C."/>
            <person name="Riley R."/>
            <person name="Ohm R."/>
            <person name="Sun H."/>
            <person name="Tunlid A."/>
            <person name="Henrissat B."/>
            <person name="Grigoriev I.V."/>
            <person name="Hibbett D.S."/>
            <person name="Martin F."/>
        </authorList>
    </citation>
    <scope>NUCLEOTIDE SEQUENCE [LARGE SCALE GENOMIC DNA]</scope>
    <source>
        <strain evidence="2">Zn</strain>
    </source>
</reference>
<evidence type="ECO:0000313" key="2">
    <source>
        <dbReference type="Proteomes" id="UP000054321"/>
    </source>
</evidence>
<name>A0A0C3HQT7_OIDMZ</name>
<dbReference type="HOGENOM" id="CLU_2097529_0_0_1"/>
<accession>A0A0C3HQT7</accession>
<evidence type="ECO:0000313" key="1">
    <source>
        <dbReference type="EMBL" id="KIN05400.1"/>
    </source>
</evidence>
<protein>
    <submittedName>
        <fullName evidence="1">Uncharacterized protein</fullName>
    </submittedName>
</protein>
<dbReference type="InParanoid" id="A0A0C3HQT7"/>
<dbReference type="Proteomes" id="UP000054321">
    <property type="component" value="Unassembled WGS sequence"/>
</dbReference>